<dbReference type="CDD" id="cd13265">
    <property type="entry name" value="PH_evt"/>
    <property type="match status" value="1"/>
</dbReference>
<dbReference type="FunFam" id="2.30.29.30:FF:000073">
    <property type="entry name" value="Pleckstrin homology domain-containing family B member 2"/>
    <property type="match status" value="1"/>
</dbReference>
<dbReference type="GO" id="GO:0045595">
    <property type="term" value="P:regulation of cell differentiation"/>
    <property type="evidence" value="ECO:0007669"/>
    <property type="project" value="TreeGrafter"/>
</dbReference>
<proteinExistence type="predicted"/>
<dbReference type="InterPro" id="IPR039680">
    <property type="entry name" value="PLEKHB1/2"/>
</dbReference>
<sequence length="246" mass="27895">MAIILKVKCRASFTSNSKRRRRRDHVRAGLPTNQTMSSEVIAKSGWLLRQTTVLKRWKREFFVLYVDGQLAHYEDERKMEVKGMINMRRECLGIKLGGMVNDVTVPDGRSHDALLAIVTRTTAMFVCADNADDAAVWKFALEEAKIVEHHESRPSSAPPPYTEMVYDDGMGGPVPLYNPPPYAYAQPGQVYLIENGQYMYTQPNGQTIIIDDRRRHRNHDGTNMAMGMLAGAAVGSLMFAPLCWWW</sequence>
<keyword evidence="2 3" id="KW-0472">Membrane</keyword>
<reference evidence="6" key="1">
    <citation type="submission" date="2025-08" db="UniProtKB">
        <authorList>
            <consortium name="RefSeq"/>
        </authorList>
    </citation>
    <scope>IDENTIFICATION</scope>
    <source>
        <tissue evidence="6">Gonad</tissue>
    </source>
</reference>
<keyword evidence="3" id="KW-0812">Transmembrane</keyword>
<comment type="subcellular location">
    <subcellularLocation>
        <location evidence="1">Membrane</location>
    </subcellularLocation>
</comment>
<evidence type="ECO:0000256" key="2">
    <source>
        <dbReference type="ARBA" id="ARBA00023136"/>
    </source>
</evidence>
<name>A0A6P5ACH9_BRABE</name>
<dbReference type="KEGG" id="bbel:109485025"/>
<dbReference type="InterPro" id="IPR001849">
    <property type="entry name" value="PH_domain"/>
</dbReference>
<evidence type="ECO:0000313" key="6">
    <source>
        <dbReference type="RefSeq" id="XP_019643974.1"/>
    </source>
</evidence>
<keyword evidence="3" id="KW-1133">Transmembrane helix</keyword>
<dbReference type="PANTHER" id="PTHR14309:SF10">
    <property type="entry name" value="PH DOMAIN-CONTAINING PROTEIN"/>
    <property type="match status" value="1"/>
</dbReference>
<accession>A0A6P5ACH9</accession>
<dbReference type="Gene3D" id="2.30.29.30">
    <property type="entry name" value="Pleckstrin-homology domain (PH domain)/Phosphotyrosine-binding domain (PTB)"/>
    <property type="match status" value="1"/>
</dbReference>
<dbReference type="GO" id="GO:0016020">
    <property type="term" value="C:membrane"/>
    <property type="evidence" value="ECO:0007669"/>
    <property type="project" value="UniProtKB-SubCell"/>
</dbReference>
<dbReference type="OrthoDB" id="2157866at2759"/>
<dbReference type="GeneID" id="109485025"/>
<evidence type="ECO:0000256" key="1">
    <source>
        <dbReference type="ARBA" id="ARBA00004370"/>
    </source>
</evidence>
<gene>
    <name evidence="6" type="primary">LOC109485025</name>
</gene>
<dbReference type="InterPro" id="IPR011993">
    <property type="entry name" value="PH-like_dom_sf"/>
</dbReference>
<dbReference type="RefSeq" id="XP_019643974.1">
    <property type="nucleotide sequence ID" value="XM_019788415.1"/>
</dbReference>
<dbReference type="PROSITE" id="PS50003">
    <property type="entry name" value="PH_DOMAIN"/>
    <property type="match status" value="1"/>
</dbReference>
<evidence type="ECO:0000256" key="3">
    <source>
        <dbReference type="SAM" id="Phobius"/>
    </source>
</evidence>
<protein>
    <submittedName>
        <fullName evidence="6">Pleckstrin homology domain-containing family B member 2-like isoform X1</fullName>
    </submittedName>
</protein>
<dbReference type="AlphaFoldDB" id="A0A6P5ACH9"/>
<dbReference type="Proteomes" id="UP000515135">
    <property type="component" value="Unplaced"/>
</dbReference>
<feature type="transmembrane region" description="Helical" evidence="3">
    <location>
        <begin position="223"/>
        <end position="242"/>
    </location>
</feature>
<organism evidence="5 6">
    <name type="scientific">Branchiostoma belcheri</name>
    <name type="common">Amphioxus</name>
    <dbReference type="NCBI Taxonomy" id="7741"/>
    <lineage>
        <taxon>Eukaryota</taxon>
        <taxon>Metazoa</taxon>
        <taxon>Chordata</taxon>
        <taxon>Cephalochordata</taxon>
        <taxon>Leptocardii</taxon>
        <taxon>Amphioxiformes</taxon>
        <taxon>Branchiostomatidae</taxon>
        <taxon>Branchiostoma</taxon>
    </lineage>
</organism>
<feature type="domain" description="PH" evidence="4">
    <location>
        <begin position="40"/>
        <end position="146"/>
    </location>
</feature>
<keyword evidence="5" id="KW-1185">Reference proteome</keyword>
<evidence type="ECO:0000259" key="4">
    <source>
        <dbReference type="PROSITE" id="PS50003"/>
    </source>
</evidence>
<dbReference type="PANTHER" id="PTHR14309">
    <property type="entry name" value="EXPRESSED PROTEIN"/>
    <property type="match status" value="1"/>
</dbReference>
<evidence type="ECO:0000313" key="5">
    <source>
        <dbReference type="Proteomes" id="UP000515135"/>
    </source>
</evidence>
<dbReference type="Pfam" id="PF00169">
    <property type="entry name" value="PH"/>
    <property type="match status" value="1"/>
</dbReference>
<dbReference type="SUPFAM" id="SSF50729">
    <property type="entry name" value="PH domain-like"/>
    <property type="match status" value="1"/>
</dbReference>